<evidence type="ECO:0000256" key="1">
    <source>
        <dbReference type="ARBA" id="ARBA00022722"/>
    </source>
</evidence>
<dbReference type="Proteomes" id="UP000023795">
    <property type="component" value="Unassembled WGS sequence"/>
</dbReference>
<gene>
    <name evidence="4" type="ORF">MOMA_02460</name>
</gene>
<dbReference type="InterPro" id="IPR036397">
    <property type="entry name" value="RNaseH_sf"/>
</dbReference>
<dbReference type="RefSeq" id="WP_009767051.1">
    <property type="nucleotide sequence ID" value="NZ_ANIN01000001.1"/>
</dbReference>
<feature type="domain" description="Exonuclease" evidence="3">
    <location>
        <begin position="5"/>
        <end position="153"/>
    </location>
</feature>
<dbReference type="InterPro" id="IPR024530">
    <property type="entry name" value="QSregVF_b"/>
</dbReference>
<dbReference type="Pfam" id="PF00929">
    <property type="entry name" value="RNase_T"/>
    <property type="match status" value="1"/>
</dbReference>
<evidence type="ECO:0000313" key="5">
    <source>
        <dbReference type="Proteomes" id="UP000023795"/>
    </source>
</evidence>
<sequence length="226" mass="25770">MTAYIFDAEAHDLKNPCATEIAYIKVGFVETDLTYLESKAFEQRYNPQQKISYSSMAITRIFDEDVANMPPHTDFALPNDCQYLIGHNIDFDCEVLANANCDLSQIKRICTLALARFCYPDLDGHTLGAVLCYLHPDIAKKNLAHAHGAKYDIWFTFLILKTMCKKLNIDNIAKLYEVAANARKPTHMTFGKYKGMAINELPSDYVDWLLKQNEIDPYLKLALENL</sequence>
<keyword evidence="1" id="KW-0540">Nuclease</keyword>
<dbReference type="InterPro" id="IPR012337">
    <property type="entry name" value="RNaseH-like_sf"/>
</dbReference>
<evidence type="ECO:0000313" key="4">
    <source>
        <dbReference type="EMBL" id="ELA09231.1"/>
    </source>
</evidence>
<accession>L2F8Z7</accession>
<dbReference type="STRING" id="1230338.MOMA_02460"/>
<comment type="caution">
    <text evidence="4">The sequence shown here is derived from an EMBL/GenBank/DDBJ whole genome shotgun (WGS) entry which is preliminary data.</text>
</comment>
<dbReference type="eggNOG" id="COG0847">
    <property type="taxonomic scope" value="Bacteria"/>
</dbReference>
<dbReference type="GO" id="GO:0004527">
    <property type="term" value="F:exonuclease activity"/>
    <property type="evidence" value="ECO:0007669"/>
    <property type="project" value="UniProtKB-KW"/>
</dbReference>
<dbReference type="GO" id="GO:0003676">
    <property type="term" value="F:nucleic acid binding"/>
    <property type="evidence" value="ECO:0007669"/>
    <property type="project" value="InterPro"/>
</dbReference>
<proteinExistence type="predicted"/>
<dbReference type="Gene3D" id="3.30.420.10">
    <property type="entry name" value="Ribonuclease H-like superfamily/Ribonuclease H"/>
    <property type="match status" value="1"/>
</dbReference>
<dbReference type="Pfam" id="PF12843">
    <property type="entry name" value="QSregVF_b"/>
    <property type="match status" value="1"/>
</dbReference>
<dbReference type="EMBL" id="ANIN01000001">
    <property type="protein sequence ID" value="ELA09231.1"/>
    <property type="molecule type" value="Genomic_DNA"/>
</dbReference>
<name>L2F8Z7_9GAMM</name>
<dbReference type="OrthoDB" id="7822240at2"/>
<keyword evidence="2 4" id="KW-0378">Hydrolase</keyword>
<protein>
    <submittedName>
        <fullName evidence="4">Exonuclease</fullName>
    </submittedName>
</protein>
<dbReference type="CDD" id="cd06127">
    <property type="entry name" value="DEDDh"/>
    <property type="match status" value="1"/>
</dbReference>
<organism evidence="4 5">
    <name type="scientific">Moraxella macacae 0408225</name>
    <dbReference type="NCBI Taxonomy" id="1230338"/>
    <lineage>
        <taxon>Bacteria</taxon>
        <taxon>Pseudomonadati</taxon>
        <taxon>Pseudomonadota</taxon>
        <taxon>Gammaproteobacteria</taxon>
        <taxon>Moraxellales</taxon>
        <taxon>Moraxellaceae</taxon>
        <taxon>Moraxella</taxon>
    </lineage>
</organism>
<keyword evidence="5" id="KW-1185">Reference proteome</keyword>
<dbReference type="SUPFAM" id="SSF53098">
    <property type="entry name" value="Ribonuclease H-like"/>
    <property type="match status" value="1"/>
</dbReference>
<dbReference type="PATRIC" id="fig|1230338.3.peg.537"/>
<dbReference type="AlphaFoldDB" id="L2F8Z7"/>
<dbReference type="GO" id="GO:0006259">
    <property type="term" value="P:DNA metabolic process"/>
    <property type="evidence" value="ECO:0007669"/>
    <property type="project" value="UniProtKB-ARBA"/>
</dbReference>
<evidence type="ECO:0000259" key="3">
    <source>
        <dbReference type="Pfam" id="PF00929"/>
    </source>
</evidence>
<dbReference type="InterPro" id="IPR013520">
    <property type="entry name" value="Ribonucl_H"/>
</dbReference>
<evidence type="ECO:0000256" key="2">
    <source>
        <dbReference type="ARBA" id="ARBA00022839"/>
    </source>
</evidence>
<reference evidence="4 5" key="1">
    <citation type="journal article" date="2013" name="Genome Announc.">
        <title>Genome Sequence of Moraxella macacae 0408225, a Novel Bacterial Species Isolated from a Cynomolgus Macaque with Epistaxis.</title>
        <authorList>
            <person name="Ladner J.T."/>
            <person name="Whitehouse C.A."/>
            <person name="Koroleva G.I."/>
            <person name="Palacios G.F."/>
        </authorList>
    </citation>
    <scope>NUCLEOTIDE SEQUENCE [LARGE SCALE GENOMIC DNA]</scope>
    <source>
        <strain evidence="4 5">0408225</strain>
    </source>
</reference>
<keyword evidence="2 4" id="KW-0269">Exonuclease</keyword>